<gene>
    <name evidence="13" type="ORF">HDF09_001415</name>
</gene>
<evidence type="ECO:0000256" key="5">
    <source>
        <dbReference type="ARBA" id="ARBA00023150"/>
    </source>
</evidence>
<evidence type="ECO:0000256" key="1">
    <source>
        <dbReference type="ARBA" id="ARBA00005046"/>
    </source>
</evidence>
<comment type="catalytic activity">
    <reaction evidence="11">
        <text>2 [molybdopterin-synthase sulfur-carrier protein]-C-terminal-Gly-aminoethanethioate + cyclic pyranopterin phosphate + H2O = molybdopterin + 2 [molybdopterin-synthase sulfur-carrier protein]-C-terminal Gly-Gly + 2 H(+)</text>
        <dbReference type="Rhea" id="RHEA:26333"/>
        <dbReference type="Rhea" id="RHEA-COMP:12202"/>
        <dbReference type="Rhea" id="RHEA-COMP:19907"/>
        <dbReference type="ChEBI" id="CHEBI:15377"/>
        <dbReference type="ChEBI" id="CHEBI:15378"/>
        <dbReference type="ChEBI" id="CHEBI:58698"/>
        <dbReference type="ChEBI" id="CHEBI:59648"/>
        <dbReference type="ChEBI" id="CHEBI:90778"/>
        <dbReference type="ChEBI" id="CHEBI:232372"/>
        <dbReference type="EC" id="2.8.1.12"/>
    </reaction>
</comment>
<dbReference type="InterPro" id="IPR003448">
    <property type="entry name" value="Mopterin_biosynth_MoaE"/>
</dbReference>
<feature type="compositionally biased region" description="Basic and acidic residues" evidence="12">
    <location>
        <begin position="173"/>
        <end position="183"/>
    </location>
</feature>
<dbReference type="GO" id="GO:0030366">
    <property type="term" value="F:molybdopterin synthase activity"/>
    <property type="evidence" value="ECO:0007669"/>
    <property type="project" value="UniProtKB-EC"/>
</dbReference>
<comment type="similarity">
    <text evidence="2">Belongs to the MoaE family.</text>
</comment>
<dbReference type="Proteomes" id="UP000568106">
    <property type="component" value="Unassembled WGS sequence"/>
</dbReference>
<evidence type="ECO:0000256" key="9">
    <source>
        <dbReference type="ARBA" id="ARBA00030781"/>
    </source>
</evidence>
<evidence type="ECO:0000256" key="6">
    <source>
        <dbReference type="ARBA" id="ARBA00026066"/>
    </source>
</evidence>
<evidence type="ECO:0000313" key="13">
    <source>
        <dbReference type="EMBL" id="MBB5316746.1"/>
    </source>
</evidence>
<protein>
    <recommendedName>
        <fullName evidence="4">Molybdopterin synthase catalytic subunit</fullName>
        <ecNumber evidence="3">2.8.1.12</ecNumber>
    </recommendedName>
    <alternativeName>
        <fullName evidence="9">MPT synthase subunit 2</fullName>
    </alternativeName>
    <alternativeName>
        <fullName evidence="7">Molybdenum cofactor biosynthesis protein E</fullName>
    </alternativeName>
    <alternativeName>
        <fullName evidence="8">Molybdopterin-converting factor large subunit</fullName>
    </alternativeName>
    <alternativeName>
        <fullName evidence="10">Molybdopterin-converting factor subunit 2</fullName>
    </alternativeName>
</protein>
<evidence type="ECO:0000256" key="2">
    <source>
        <dbReference type="ARBA" id="ARBA00005426"/>
    </source>
</evidence>
<evidence type="ECO:0000256" key="10">
    <source>
        <dbReference type="ARBA" id="ARBA00032474"/>
    </source>
</evidence>
<dbReference type="CDD" id="cd00756">
    <property type="entry name" value="MoaE"/>
    <property type="match status" value="1"/>
</dbReference>
<keyword evidence="5" id="KW-0501">Molybdenum cofactor biosynthesis</keyword>
<dbReference type="SUPFAM" id="SSF54690">
    <property type="entry name" value="Molybdopterin synthase subunit MoaE"/>
    <property type="match status" value="1"/>
</dbReference>
<evidence type="ECO:0000256" key="7">
    <source>
        <dbReference type="ARBA" id="ARBA00029745"/>
    </source>
</evidence>
<feature type="region of interest" description="Disordered" evidence="12">
    <location>
        <begin position="137"/>
        <end position="236"/>
    </location>
</feature>
<evidence type="ECO:0000256" key="8">
    <source>
        <dbReference type="ARBA" id="ARBA00030407"/>
    </source>
</evidence>
<dbReference type="Pfam" id="PF02391">
    <property type="entry name" value="MoaE"/>
    <property type="match status" value="1"/>
</dbReference>
<accession>A0A7W8II52</accession>
<evidence type="ECO:0000313" key="14">
    <source>
        <dbReference type="Proteomes" id="UP000568106"/>
    </source>
</evidence>
<evidence type="ECO:0000256" key="4">
    <source>
        <dbReference type="ARBA" id="ARBA00013858"/>
    </source>
</evidence>
<keyword evidence="14" id="KW-1185">Reference proteome</keyword>
<dbReference type="EMBL" id="JACHDY010000002">
    <property type="protein sequence ID" value="MBB5316746.1"/>
    <property type="molecule type" value="Genomic_DNA"/>
</dbReference>
<evidence type="ECO:0000256" key="11">
    <source>
        <dbReference type="ARBA" id="ARBA00049878"/>
    </source>
</evidence>
<dbReference type="AlphaFoldDB" id="A0A7W8II52"/>
<name>A0A7W8II52_9BACT</name>
<reference evidence="13" key="1">
    <citation type="submission" date="2020-08" db="EMBL/GenBank/DDBJ databases">
        <title>Genomic Encyclopedia of Type Strains, Phase IV (KMG-V): Genome sequencing to study the core and pangenomes of soil and plant-associated prokaryotes.</title>
        <authorList>
            <person name="Whitman W."/>
        </authorList>
    </citation>
    <scope>NUCLEOTIDE SEQUENCE [LARGE SCALE GENOMIC DNA]</scope>
    <source>
        <strain evidence="13">M8UP27</strain>
    </source>
</reference>
<proteinExistence type="inferred from homology"/>
<dbReference type="InterPro" id="IPR036563">
    <property type="entry name" value="MoaE_sf"/>
</dbReference>
<organism evidence="13 14">
    <name type="scientific">Tunturiibacter empetritectus</name>
    <dbReference type="NCBI Taxonomy" id="3069691"/>
    <lineage>
        <taxon>Bacteria</taxon>
        <taxon>Pseudomonadati</taxon>
        <taxon>Acidobacteriota</taxon>
        <taxon>Terriglobia</taxon>
        <taxon>Terriglobales</taxon>
        <taxon>Acidobacteriaceae</taxon>
        <taxon>Tunturiibacter</taxon>
    </lineage>
</organism>
<comment type="caution">
    <text evidence="13">The sequence shown here is derived from an EMBL/GenBank/DDBJ whole genome shotgun (WGS) entry which is preliminary data.</text>
</comment>
<evidence type="ECO:0000256" key="3">
    <source>
        <dbReference type="ARBA" id="ARBA00011950"/>
    </source>
</evidence>
<dbReference type="GO" id="GO:0006777">
    <property type="term" value="P:Mo-molybdopterin cofactor biosynthetic process"/>
    <property type="evidence" value="ECO:0007669"/>
    <property type="project" value="UniProtKB-KW"/>
</dbReference>
<comment type="pathway">
    <text evidence="1">Cofactor biosynthesis; molybdopterin biosynthesis.</text>
</comment>
<dbReference type="PANTHER" id="PTHR23404">
    <property type="entry name" value="MOLYBDOPTERIN SYNTHASE RELATED"/>
    <property type="match status" value="1"/>
</dbReference>
<sequence>MRVEITDEVIPSAEIAAEIKDGADGAVCVFDGIVRDNTRGRKTLYLDYEAYREMALEKMQGLAGEAVERFGVRDVALVHRLGRLYVGETSVLIVVASAHRGAAFEACRWLIDTLKKTVPIWKKEQFVDGAVWADGEPFPEEQRVGETASQRVSESEGASEGVALAGADGLGEESGRASDDAHISKSRYGAPGGLASQRVSETAGSGGHASSDDADTSEAMYGAPGSVAKVEGGGGR</sequence>
<dbReference type="Gene3D" id="3.90.1170.40">
    <property type="entry name" value="Molybdopterin biosynthesis MoaE subunit"/>
    <property type="match status" value="1"/>
</dbReference>
<keyword evidence="13" id="KW-0808">Transferase</keyword>
<evidence type="ECO:0000256" key="12">
    <source>
        <dbReference type="SAM" id="MobiDB-lite"/>
    </source>
</evidence>
<comment type="subunit">
    <text evidence="6">Heterotetramer of 2 MoaD subunits and 2 MoaE subunits. Also stable as homodimer. The enzyme changes between these two forms during catalysis.</text>
</comment>
<dbReference type="EC" id="2.8.1.12" evidence="3"/>